<comment type="caution">
    <text evidence="4">The sequence shown here is derived from an EMBL/GenBank/DDBJ whole genome shotgun (WGS) entry which is preliminary data.</text>
</comment>
<dbReference type="Proteomes" id="UP000242224">
    <property type="component" value="Unassembled WGS sequence"/>
</dbReference>
<proteinExistence type="predicted"/>
<comment type="subunit">
    <text evidence="2">Monomer. Interacts with PqqE.</text>
</comment>
<comment type="pathway">
    <text evidence="1">Cofactor biosynthesis; pyrroloquinoline quinone biosynthesis.</text>
</comment>
<keyword evidence="5" id="KW-1185">Reference proteome</keyword>
<accession>A0ABX3MJ74</accession>
<dbReference type="NCBIfam" id="TIGR03859">
    <property type="entry name" value="PQQ_PqqD"/>
    <property type="match status" value="1"/>
</dbReference>
<dbReference type="EMBL" id="MPZS01000002">
    <property type="protein sequence ID" value="OOY11564.1"/>
    <property type="molecule type" value="Genomic_DNA"/>
</dbReference>
<organism evidence="4 5">
    <name type="scientific">Thioclava marina</name>
    <dbReference type="NCBI Taxonomy" id="1915077"/>
    <lineage>
        <taxon>Bacteria</taxon>
        <taxon>Pseudomonadati</taxon>
        <taxon>Pseudomonadota</taxon>
        <taxon>Alphaproteobacteria</taxon>
        <taxon>Rhodobacterales</taxon>
        <taxon>Paracoccaceae</taxon>
        <taxon>Thioclava</taxon>
    </lineage>
</organism>
<evidence type="ECO:0000313" key="5">
    <source>
        <dbReference type="Proteomes" id="UP000242224"/>
    </source>
</evidence>
<dbReference type="RefSeq" id="WP_078529784.1">
    <property type="nucleotide sequence ID" value="NZ_JACIZB010000008.1"/>
</dbReference>
<dbReference type="InterPro" id="IPR041881">
    <property type="entry name" value="PqqD_sf"/>
</dbReference>
<evidence type="ECO:0000256" key="1">
    <source>
        <dbReference type="ARBA" id="ARBA00004886"/>
    </source>
</evidence>
<dbReference type="InterPro" id="IPR008792">
    <property type="entry name" value="PQQD"/>
</dbReference>
<dbReference type="Pfam" id="PF05402">
    <property type="entry name" value="PqqD"/>
    <property type="match status" value="1"/>
</dbReference>
<sequence length="91" mass="10068">MIAQGAIPVIPRGVRLHRDAVRDRWVLLAPEKTIALDEIGHAILSRIDGRTDFTTLIDRLAADYAAPREQIAPDVSGFIEALAERRILEVA</sequence>
<dbReference type="InterPro" id="IPR022479">
    <property type="entry name" value="PqqD_bac"/>
</dbReference>
<gene>
    <name evidence="4" type="ORF">BMG00_10650</name>
</gene>
<evidence type="ECO:0000256" key="2">
    <source>
        <dbReference type="ARBA" id="ARBA00011741"/>
    </source>
</evidence>
<dbReference type="Gene3D" id="1.10.10.1150">
    <property type="entry name" value="Coenzyme PQQ synthesis protein D (PqqD)"/>
    <property type="match status" value="1"/>
</dbReference>
<protein>
    <submittedName>
        <fullName evidence="4">Pyrroloquinoline quinone biosynthesis protein PqqD</fullName>
    </submittedName>
</protein>
<evidence type="ECO:0000313" key="4">
    <source>
        <dbReference type="EMBL" id="OOY11564.1"/>
    </source>
</evidence>
<evidence type="ECO:0000256" key="3">
    <source>
        <dbReference type="ARBA" id="ARBA00022905"/>
    </source>
</evidence>
<name>A0ABX3MJ74_9RHOB</name>
<keyword evidence="3" id="KW-0884">PQQ biosynthesis</keyword>
<reference evidence="4 5" key="1">
    <citation type="submission" date="2016-11" db="EMBL/GenBank/DDBJ databases">
        <title>A multilocus sequence analysis scheme for characterization of bacteria in the genus Thioclava.</title>
        <authorList>
            <person name="Liu Y."/>
            <person name="Shao Z."/>
        </authorList>
    </citation>
    <scope>NUCLEOTIDE SEQUENCE [LARGE SCALE GENOMIC DNA]</scope>
    <source>
        <strain evidence="4 5">11.10-0-13</strain>
    </source>
</reference>